<reference evidence="2 3" key="1">
    <citation type="submission" date="2018-04" db="EMBL/GenBank/DDBJ databases">
        <title>Pedobacter chongqingensis sp. nov., isolated from a rottenly hemp rope.</title>
        <authorList>
            <person name="Cai Y."/>
        </authorList>
    </citation>
    <scope>NUCLEOTIDE SEQUENCE [LARGE SCALE GENOMIC DNA]</scope>
    <source>
        <strain evidence="2 3">FJ4-8</strain>
    </source>
</reference>
<evidence type="ECO:0000313" key="3">
    <source>
        <dbReference type="Proteomes" id="UP000245647"/>
    </source>
</evidence>
<dbReference type="Proteomes" id="UP000245647">
    <property type="component" value="Unassembled WGS sequence"/>
</dbReference>
<dbReference type="InterPro" id="IPR029068">
    <property type="entry name" value="Glyas_Bleomycin-R_OHBP_Dase"/>
</dbReference>
<evidence type="ECO:0000259" key="1">
    <source>
        <dbReference type="PROSITE" id="PS51819"/>
    </source>
</evidence>
<dbReference type="SUPFAM" id="SSF54593">
    <property type="entry name" value="Glyoxalase/Bleomycin resistance protein/Dihydroxybiphenyl dioxygenase"/>
    <property type="match status" value="1"/>
</dbReference>
<dbReference type="PANTHER" id="PTHR36113:SF1">
    <property type="entry name" value="GLYOXALASE_BLEOMYCIN RESISTANCE PROTEIN_DIOXYGENASE"/>
    <property type="match status" value="1"/>
</dbReference>
<dbReference type="PANTHER" id="PTHR36113">
    <property type="entry name" value="LYASE, PUTATIVE-RELATED-RELATED"/>
    <property type="match status" value="1"/>
</dbReference>
<sequence>MKIEHLAIWVGDLEKMRNFYEKYFQAKAGEQYHNPVKQFKSYFLAFPGGSTRIELMQKPGIDNSGTARGFSQGIAHMAFLVSSKEEVRQQTERLRAEGYQVVSEPRLTGDGYYESAILDPEGNYIEICSE</sequence>
<dbReference type="InterPro" id="IPR051332">
    <property type="entry name" value="Fosfomycin_Res_Enzymes"/>
</dbReference>
<dbReference type="InterPro" id="IPR004360">
    <property type="entry name" value="Glyas_Fos-R_dOase_dom"/>
</dbReference>
<accession>A0A2U2PD81</accession>
<dbReference type="Gene3D" id="3.10.180.10">
    <property type="entry name" value="2,3-Dihydroxybiphenyl 1,2-Dioxygenase, domain 1"/>
    <property type="match status" value="1"/>
</dbReference>
<protein>
    <submittedName>
        <fullName evidence="2">Glyoxalase/bleomycin resistance/extradiol dioxygenase family protein</fullName>
    </submittedName>
</protein>
<dbReference type="PROSITE" id="PS51819">
    <property type="entry name" value="VOC"/>
    <property type="match status" value="1"/>
</dbReference>
<dbReference type="Pfam" id="PF00903">
    <property type="entry name" value="Glyoxalase"/>
    <property type="match status" value="1"/>
</dbReference>
<gene>
    <name evidence="2" type="ORF">DDR33_17540</name>
</gene>
<dbReference type="EMBL" id="QEAS01000015">
    <property type="protein sequence ID" value="PWG79323.1"/>
    <property type="molecule type" value="Genomic_DNA"/>
</dbReference>
<keyword evidence="2" id="KW-0223">Dioxygenase</keyword>
<name>A0A2U2PD81_9SPHI</name>
<dbReference type="OrthoDB" id="9789012at2"/>
<comment type="caution">
    <text evidence="2">The sequence shown here is derived from an EMBL/GenBank/DDBJ whole genome shotgun (WGS) entry which is preliminary data.</text>
</comment>
<dbReference type="AlphaFoldDB" id="A0A2U2PD81"/>
<dbReference type="GO" id="GO:0051213">
    <property type="term" value="F:dioxygenase activity"/>
    <property type="evidence" value="ECO:0007669"/>
    <property type="project" value="UniProtKB-KW"/>
</dbReference>
<evidence type="ECO:0000313" key="2">
    <source>
        <dbReference type="EMBL" id="PWG79323.1"/>
    </source>
</evidence>
<feature type="domain" description="VOC" evidence="1">
    <location>
        <begin position="2"/>
        <end position="130"/>
    </location>
</feature>
<organism evidence="2 3">
    <name type="scientific">Pararcticibacter amylolyticus</name>
    <dbReference type="NCBI Taxonomy" id="2173175"/>
    <lineage>
        <taxon>Bacteria</taxon>
        <taxon>Pseudomonadati</taxon>
        <taxon>Bacteroidota</taxon>
        <taxon>Sphingobacteriia</taxon>
        <taxon>Sphingobacteriales</taxon>
        <taxon>Sphingobacteriaceae</taxon>
        <taxon>Pararcticibacter</taxon>
    </lineage>
</organism>
<keyword evidence="3" id="KW-1185">Reference proteome</keyword>
<dbReference type="InterPro" id="IPR037523">
    <property type="entry name" value="VOC_core"/>
</dbReference>
<keyword evidence="2" id="KW-0560">Oxidoreductase</keyword>
<proteinExistence type="predicted"/>
<dbReference type="RefSeq" id="WP_109417107.1">
    <property type="nucleotide sequence ID" value="NZ_QEAS01000015.1"/>
</dbReference>